<dbReference type="STRING" id="1196353.SAMN05444921_105321"/>
<organism evidence="2 3">
    <name type="scientific">Streptomyces wuyuanensis</name>
    <dbReference type="NCBI Taxonomy" id="1196353"/>
    <lineage>
        <taxon>Bacteria</taxon>
        <taxon>Bacillati</taxon>
        <taxon>Actinomycetota</taxon>
        <taxon>Actinomycetes</taxon>
        <taxon>Kitasatosporales</taxon>
        <taxon>Streptomycetaceae</taxon>
        <taxon>Streptomyces</taxon>
    </lineage>
</organism>
<reference evidence="3" key="1">
    <citation type="submission" date="2016-10" db="EMBL/GenBank/DDBJ databases">
        <authorList>
            <person name="Varghese N."/>
            <person name="Submissions S."/>
        </authorList>
    </citation>
    <scope>NUCLEOTIDE SEQUENCE [LARGE SCALE GENOMIC DNA]</scope>
    <source>
        <strain evidence="3">CGMCC 4.7042</strain>
    </source>
</reference>
<protein>
    <submittedName>
        <fullName evidence="2">Uncharacterized protein</fullName>
    </submittedName>
</protein>
<dbReference type="GeneID" id="40829444"/>
<evidence type="ECO:0000256" key="1">
    <source>
        <dbReference type="SAM" id="MobiDB-lite"/>
    </source>
</evidence>
<evidence type="ECO:0000313" key="3">
    <source>
        <dbReference type="Proteomes" id="UP000199063"/>
    </source>
</evidence>
<dbReference type="AlphaFoldDB" id="A0A1G9RMZ9"/>
<feature type="compositionally biased region" description="Basic and acidic residues" evidence="1">
    <location>
        <begin position="135"/>
        <end position="147"/>
    </location>
</feature>
<accession>A0A1G9RMZ9</accession>
<keyword evidence="3" id="KW-1185">Reference proteome</keyword>
<dbReference type="RefSeq" id="WP_093653639.1">
    <property type="nucleotide sequence ID" value="NZ_FNHI01000005.1"/>
</dbReference>
<dbReference type="EMBL" id="FNHI01000005">
    <property type="protein sequence ID" value="SDM24656.1"/>
    <property type="molecule type" value="Genomic_DNA"/>
</dbReference>
<feature type="region of interest" description="Disordered" evidence="1">
    <location>
        <begin position="116"/>
        <end position="147"/>
    </location>
</feature>
<feature type="compositionally biased region" description="Basic and acidic residues" evidence="1">
    <location>
        <begin position="116"/>
        <end position="126"/>
    </location>
</feature>
<evidence type="ECO:0000313" key="2">
    <source>
        <dbReference type="EMBL" id="SDM24656.1"/>
    </source>
</evidence>
<sequence length="147" mass="16253">MVSDLGRGVGELKKFRTRVDAVLAELESGDGGKTKVAAEQVTRGSFGVGLPLAEAEGFYEEYNRVHKALVTLSKSLGDQIELLTIGVHGADVGYDNVEEAQRARFHEIRARLDRERDEAIERERAQQEPAQPAHPRQDAKTGTKDLR</sequence>
<gene>
    <name evidence="2" type="ORF">SAMN05444921_105321</name>
</gene>
<dbReference type="Proteomes" id="UP000199063">
    <property type="component" value="Unassembled WGS sequence"/>
</dbReference>
<dbReference type="OrthoDB" id="4296169at2"/>
<proteinExistence type="predicted"/>
<name>A0A1G9RMZ9_9ACTN</name>